<organism evidence="5 6">
    <name type="scientific">Streptomyces niveus</name>
    <name type="common">Streptomyces spheroides</name>
    <dbReference type="NCBI Taxonomy" id="193462"/>
    <lineage>
        <taxon>Bacteria</taxon>
        <taxon>Bacillati</taxon>
        <taxon>Actinomycetota</taxon>
        <taxon>Actinomycetes</taxon>
        <taxon>Kitasatosporales</taxon>
        <taxon>Streptomycetaceae</taxon>
        <taxon>Streptomyces</taxon>
    </lineage>
</organism>
<evidence type="ECO:0000256" key="1">
    <source>
        <dbReference type="ARBA" id="ARBA00006930"/>
    </source>
</evidence>
<keyword evidence="6" id="KW-1185">Reference proteome</keyword>
<dbReference type="EMBL" id="CP109495">
    <property type="protein sequence ID" value="WUX51456.1"/>
    <property type="molecule type" value="Genomic_DNA"/>
</dbReference>
<proteinExistence type="inferred from homology"/>
<evidence type="ECO:0000256" key="3">
    <source>
        <dbReference type="ARBA" id="ARBA00013368"/>
    </source>
</evidence>
<evidence type="ECO:0000256" key="2">
    <source>
        <dbReference type="ARBA" id="ARBA00011322"/>
    </source>
</evidence>
<protein>
    <recommendedName>
        <fullName evidence="3">Nuclease SbcCD subunit C</fullName>
    </recommendedName>
</protein>
<dbReference type="Pfam" id="PF02463">
    <property type="entry name" value="SMC_N"/>
    <property type="match status" value="1"/>
</dbReference>
<name>A0ABZ1ZZ16_STRNV</name>
<dbReference type="SUPFAM" id="SSF52540">
    <property type="entry name" value="P-loop containing nucleoside triphosphate hydrolases"/>
    <property type="match status" value="1"/>
</dbReference>
<dbReference type="PANTHER" id="PTHR32114:SF2">
    <property type="entry name" value="ABC TRANSPORTER ABCH.3"/>
    <property type="match status" value="1"/>
</dbReference>
<feature type="domain" description="RecF/RecN/SMC N-terminal" evidence="4">
    <location>
        <begin position="67"/>
        <end position="644"/>
    </location>
</feature>
<evidence type="ECO:0000259" key="4">
    <source>
        <dbReference type="Pfam" id="PF02463"/>
    </source>
</evidence>
<dbReference type="Proteomes" id="UP001432209">
    <property type="component" value="Chromosome"/>
</dbReference>
<accession>A0ABZ1ZZ16</accession>
<dbReference type="Gene3D" id="3.40.50.300">
    <property type="entry name" value="P-loop containing nucleotide triphosphate hydrolases"/>
    <property type="match status" value="2"/>
</dbReference>
<dbReference type="InterPro" id="IPR003395">
    <property type="entry name" value="RecF/RecN/SMC_N"/>
</dbReference>
<comment type="similarity">
    <text evidence="1">Belongs to the SMC family. SbcC subfamily.</text>
</comment>
<gene>
    <name evidence="5" type="ORF">OG442_07885</name>
</gene>
<comment type="subunit">
    <text evidence="2">Heterodimer of SbcC and SbcD.</text>
</comment>
<sequence length="809" mass="86822">MTSAPDSSGTPPGPNGLRSLIDERLTNFALDDEALAFLLAALGEGEGEEKGEGEAAPGGSGHAPRAYLRSVTVGGFRGVGRTARLPLKPGPGLTVITGRNGCGKSSFAEGIEIALTGDNARWRGRTDIWRKSWRNLHDGEQPQVAVEFMVEGDTEPTTVLRTWHGDDVADSEAELERPGTDPAPLGSLGWDADLSTYRPFLSYSELGQMISGRPSEMYDAVASILGLEQLADAAKRLRDLARDLDAPAKRAAAELPELLERLRATDDPRADSAEAALAGRVKNLALITDLTSGTRTADGDELAELRRRVELTGPDVTAVAESVARLREALASAEDVKDTSAEDARLRADLLERALTHRGAHPGTAGCPVCGSEGRLDEEWALRAGEQVRLLRAEASAALDARQELESAATAVRRLVTPPPGWLAPELAAAWDGWLACRDSVDPRTLADRAQPAATQVADACRVTSAAAAKRLGDLDEAWQATAVALAGWLGVAREAESAAPRLRQVKAAQKWLRSAHDELRALRMRPIGDQAQKIWGELRQQSNVALGPVQLAGAATARKVLLDVSVDDIGAPALGVMSQGELHSLALSLFLPRTLLAENPFPFLVIDDPVQSMDPAKVDGLAKVLHGLAETRQVIVFTHDTRLPQALKYQRLPVTVLEITRRERSVVQVRHADDPVKQALNDARAFARTRNLPPGVAARVLPGLCRTALEAAFLEPARRRLLGSGLEHAEIERRIGKAHKLVELAALALYGDAARQGEVLDEVARTYGAGARTLIEWCNKGSHESVPAQDIESVLQETRGLAAKVREL</sequence>
<evidence type="ECO:0000313" key="5">
    <source>
        <dbReference type="EMBL" id="WUX51456.1"/>
    </source>
</evidence>
<dbReference type="PANTHER" id="PTHR32114">
    <property type="entry name" value="ABC TRANSPORTER ABCH.3"/>
    <property type="match status" value="1"/>
</dbReference>
<evidence type="ECO:0000313" key="6">
    <source>
        <dbReference type="Proteomes" id="UP001432209"/>
    </source>
</evidence>
<dbReference type="InterPro" id="IPR027417">
    <property type="entry name" value="P-loop_NTPase"/>
</dbReference>
<dbReference type="RefSeq" id="WP_329075115.1">
    <property type="nucleotide sequence ID" value="NZ_CP109495.1"/>
</dbReference>
<reference evidence="5" key="1">
    <citation type="submission" date="2022-10" db="EMBL/GenBank/DDBJ databases">
        <title>The complete genomes of actinobacterial strains from the NBC collection.</title>
        <authorList>
            <person name="Joergensen T.S."/>
            <person name="Alvarez Arevalo M."/>
            <person name="Sterndorff E.B."/>
            <person name="Faurdal D."/>
            <person name="Vuksanovic O."/>
            <person name="Mourched A.-S."/>
            <person name="Charusanti P."/>
            <person name="Shaw S."/>
            <person name="Blin K."/>
            <person name="Weber T."/>
        </authorList>
    </citation>
    <scope>NUCLEOTIDE SEQUENCE</scope>
    <source>
        <strain evidence="5">NBC_01432</strain>
    </source>
</reference>